<dbReference type="SMART" id="SM00237">
    <property type="entry name" value="Calx_beta"/>
    <property type="match status" value="1"/>
</dbReference>
<evidence type="ECO:0000256" key="2">
    <source>
        <dbReference type="ARBA" id="ARBA00022737"/>
    </source>
</evidence>
<reference evidence="6 7" key="1">
    <citation type="submission" date="2016-10" db="EMBL/GenBank/DDBJ databases">
        <title>Comparative genomics uncovers the prolific and rare metabolic potential of the cyanobacterial genus Moorea.</title>
        <authorList>
            <person name="Leao T."/>
            <person name="Castelao G."/>
            <person name="Korobeynikov A."/>
            <person name="Monroe E.A."/>
            <person name="Podell S."/>
            <person name="Glukhov E."/>
            <person name="Allen E."/>
            <person name="Gerwick W.H."/>
            <person name="Gerwick L."/>
        </authorList>
    </citation>
    <scope>NUCLEOTIDE SEQUENCE [LARGE SCALE GENOMIC DNA]</scope>
    <source>
        <strain evidence="6 7">PNG5-198</strain>
    </source>
</reference>
<comment type="caution">
    <text evidence="6">The sequence shown here is derived from an EMBL/GenBank/DDBJ whole genome shotgun (WGS) entry which is preliminary data.</text>
</comment>
<keyword evidence="7" id="KW-1185">Reference proteome</keyword>
<dbReference type="GO" id="GO:0007154">
    <property type="term" value="P:cell communication"/>
    <property type="evidence" value="ECO:0007669"/>
    <property type="project" value="InterPro"/>
</dbReference>
<protein>
    <recommendedName>
        <fullName evidence="5">Calx-beta domain-containing protein</fullName>
    </recommendedName>
</protein>
<dbReference type="EMBL" id="MKZS01000001">
    <property type="protein sequence ID" value="OLT60266.1"/>
    <property type="molecule type" value="Genomic_DNA"/>
</dbReference>
<dbReference type="Gene3D" id="2.60.40.2030">
    <property type="match status" value="3"/>
</dbReference>
<accession>A0A1U7N2W1</accession>
<dbReference type="RefSeq" id="WP_075900357.1">
    <property type="nucleotide sequence ID" value="NZ_MKZS01000001.1"/>
</dbReference>
<evidence type="ECO:0000259" key="5">
    <source>
        <dbReference type="SMART" id="SM00237"/>
    </source>
</evidence>
<keyword evidence="3" id="KW-0106">Calcium</keyword>
<dbReference type="InterPro" id="IPR028994">
    <property type="entry name" value="Integrin_alpha_N"/>
</dbReference>
<organism evidence="6 7">
    <name type="scientific">Moorena bouillonii PNG</name>
    <dbReference type="NCBI Taxonomy" id="568701"/>
    <lineage>
        <taxon>Bacteria</taxon>
        <taxon>Bacillati</taxon>
        <taxon>Cyanobacteriota</taxon>
        <taxon>Cyanophyceae</taxon>
        <taxon>Coleofasciculales</taxon>
        <taxon>Coleofasciculaceae</taxon>
        <taxon>Moorena</taxon>
    </lineage>
</organism>
<dbReference type="InterPro" id="IPR038081">
    <property type="entry name" value="CalX-like_sf"/>
</dbReference>
<proteinExistence type="predicted"/>
<name>A0A1U7N2W1_9CYAN</name>
<dbReference type="GO" id="GO:0016020">
    <property type="term" value="C:membrane"/>
    <property type="evidence" value="ECO:0007669"/>
    <property type="project" value="InterPro"/>
</dbReference>
<evidence type="ECO:0000313" key="7">
    <source>
        <dbReference type="Proteomes" id="UP000186657"/>
    </source>
</evidence>
<feature type="domain" description="Calx-beta" evidence="5">
    <location>
        <begin position="2800"/>
        <end position="2900"/>
    </location>
</feature>
<dbReference type="Proteomes" id="UP000186657">
    <property type="component" value="Unassembled WGS sequence"/>
</dbReference>
<gene>
    <name evidence="6" type="ORF">BJP37_15760</name>
</gene>
<keyword evidence="1" id="KW-0732">Signal</keyword>
<evidence type="ECO:0000256" key="3">
    <source>
        <dbReference type="ARBA" id="ARBA00022837"/>
    </source>
</evidence>
<feature type="region of interest" description="Disordered" evidence="4">
    <location>
        <begin position="423"/>
        <end position="450"/>
    </location>
</feature>
<feature type="compositionally biased region" description="Low complexity" evidence="4">
    <location>
        <begin position="438"/>
        <end position="450"/>
    </location>
</feature>
<dbReference type="SUPFAM" id="SSF141072">
    <property type="entry name" value="CalX-like"/>
    <property type="match status" value="3"/>
</dbReference>
<evidence type="ECO:0000256" key="4">
    <source>
        <dbReference type="SAM" id="MobiDB-lite"/>
    </source>
</evidence>
<keyword evidence="2" id="KW-0677">Repeat</keyword>
<evidence type="ECO:0000256" key="1">
    <source>
        <dbReference type="ARBA" id="ARBA00022729"/>
    </source>
</evidence>
<dbReference type="InterPro" id="IPR003644">
    <property type="entry name" value="Calx_beta"/>
</dbReference>
<evidence type="ECO:0000313" key="6">
    <source>
        <dbReference type="EMBL" id="OLT60266.1"/>
    </source>
</evidence>
<dbReference type="SUPFAM" id="SSF69318">
    <property type="entry name" value="Integrin alpha N-terminal domain"/>
    <property type="match status" value="1"/>
</dbReference>
<sequence>MANVTLSQTTIQLTETSADQSYTIALDTNPTGPVTVRLATDGQSQINVDGQGFTTQDTVVISDTTPKTVTVRVIDDGTPEGVHPGTITHTVTATDDETNYPVNTELTGVSLEIIDNDPGLYIQGTPTPIEGGENSTYEFGLSTAPDGDVTVQIETTDGQSQFSLDGGNTFVSSAEKTFTPTDFTTDITVQGIEDNILEGLHSSTITHTITESEATQGQYSEGQTRQVFATITDNNPDLLTFDNQMLSITEGEEGTYTIKADELDADITVTIKANGSSLIKVEDDQEFASEQVITLNSTTFEKTITVQATEDSDVTGPQEVSISHEITNSNSSNFPLGKVGDVTLKIADNDPGVIITQATGQIQEGDENEYTIALSTNPTGDVTITLDSDDDSDIKLPDGTEFEDQLTITLTDTTPQTIKVQATENDGASEGSPHESTITHTITATDDTDNYPTNTTIDSATIEIIDDSSSLFDFSTPSSVEEGNEVEYTLRLTESPGGDVRVTINADDETEISIDGGSTFAASQEVRFSDTSARTITVKPIDDSTVEGAHTSTISHTITEAPENSDYKVNSKAGDVIVNITDNDPGLIITPATEPTEEGGDSTTYQVALSTTPTSDVTVTITTDGESELALDNINYAPSRNIQLSDTTPTTVTVRGTIDDDVEGLHTSTLRHEITDSVDPNYPERQGTEFTTIDIKDGTPGVIISNQSLSLSEGEEGTYTISLTTEPTEDVTVTITADQQGLISVDGQEFGSEQVITLNQSTLEKEIKVQAVDDDPPEGIHSSIITHSIASADTNYSNENTPIEDVTATITDNDIGVVIIGTPQVTEGSTDTYEIGLSTQPTGDVKVTITADDETEISIDGTSFASSQDVTFNDLTLQTITVRGKDDSEFRSLRDSTITHEITESQDNTNYPLDLEIPDVIAEITDDEPGVVIISNLDLTEGGIGNYEIGLNTPPVGGGSVEVTITADPQTRISTDGTNFAPSLPIQLQGTTRQTITVQVVDDTAVEGDHSSTISHEITGSSDTTNYPLGQEIEDVTIDITDNDPGLIFSDAIAITEGGDEGTYTVALNTVPTGEVTVTLTADDDSEIKVGEGEFASEQVITLNPEKLQETISVQAVDDSLVEGTHTSTISHEVTDSEDTTNYPIGTSGSFSATITDNNPGIVFSETTLSAEEGQEDTYTIGLSTVPASDVTVTITADDQSLIKVGDGEFAPEQVITLNAETLEKEITVQGLDDDQVEGDHTSKISHEIASEDLDYDLGELAEEVTVDITDNDSGLIFSQAITITENNGSGTYTVSLNTPPTGAVEITIQADDQSTISLDGTNFNSQQIITLNPTTLEQIITVRAAQDALVEGVHTSTISHTVTDTEDSENYPIGEGPSYTANIVDDDPGIVFINGPVSVEEGQEGVYTVALSTRPTGDVTVKLTADDQSLIKIDDEEFASEQEITFNAETLEKQITVQVVDDAEVEEDHSSQIRHEITVSDDPSYAVGLVAEFTTNITDNDIPPGQVLISEISPLTEGGETQEYTIALDTEPAGAVEITITADDNSEISLDGQTFDNEVVVSLTDTTPTTITVQALDDTIVEGDHNTTISYAITNTEDLDKYPDTLEIPSTEITITDNEAVVPGQVLITEISPIAEGGELGQYTIALDTEPAGPVEITITADDNSEISLDGQTFDNEVVVLLEDTIPTTITVQALDDTIIEGDHNTTISYAITNTQDSDKYPDTLEIPVTEITITDNDADDAGQVLISEISSLTEGGEPGTYTIALDTEPTGPVEITITADDNSEISVDGESFDNEVVVTLEDTNPTTITVQALDDTIVEGDHNTTISYAITNTQDEAQYPDTLNIPSTEITITDNDAIVPGQVLITEISPLTEGGEPQEYTIALDTEPTGPVEITITADDNSEISVDGESFDNEVVVTLEDTTPTTITVQALDDTIVEGDHNTTISYAITNTQDEAQYPDTLNIPSTEITITDNDAIVPGQVLITEISSLTEAGEPGTYTIALDTEPVGPVEITVTADQDSEISLDGETFGNEVVVSLEDTNPTTITVQALDDTIVEGEHTSTISYAITNTQDEAKYPDTLEIPATEITITDNDADAAGQVVITPISPLTEGGEAQEYTIALDTVPDGPVEITITADENSEISVDGESFNNEVVVSLSDTVAQTITVQAVDDQSIEGEHTSTISYAITNTGDEVKYPDTLNIPATEITITDNDTTPGQVIITEISPLTEGGETQEYTIALDTEPAGPVEIKITADDNSEISLDGETFSTEVMVTLEDTAAKTITVQAVDDTIIEGDHTSTISYEITSTGDEAKYPENLEIPASEITITDNDPVTPGQVIISEISPLTEGGEAQEYTIALDTEPAGPVEIKIMADEDSEISLDGETFSTEVMVTLEDTTPTTITVQAVDDTIIEADHTSTISYEITSSGDLDKYPETLNIPASEITITDNDAVVPGQVLISEIAPLAEGGESGEYTIALDTEPAGPVEITITADDNSEIRVDGETFEKEVMVTLEDTAAKTIKVQAVDDDLPEGEHTSTISYAITNTEDEAKYPDTLEIPATEITITDNDADDVGQVLISEISGLTEGGEPGTYTIALDTEPAGPVEIKIMADDESEISLDGETFSNEVMVTLEDTTATTITVQAVDDTVVEGDHNTTISYEITSTGDEVKYPDTLNIPSTEITITDNESVTTTPEIIISESPILFEGGTGIYTVALTNNPTGEVEITIKADDQTEISLDGTTFASEQVLTFNEATLQTITVRGLDDQEVEGDHESTISHEITRSEDTVNYPLGDVGLVTASIFDNDIPIVTISASDLEAAEKDQDPGSITITRSGDTTEELTVSYMTFGSTATADDYSETLNGSVTIAAGESSVELKITPEIDFLIDEGDETVNLILNTSQDYNLVGKTFAQITIADDTSSVPDNSTRFVWNNPLTGENILWKIDATQQVNTVTLPTLDLNFEIQGSGDLDGNGDNQDVFLLNTVTGAIQYWQVQGEEINEMVLDAGEVNLLEWEIQEFADFDGDSKDDILAYKADTGEIAILTIDGDQLVNQGTIERDGQPLLITEDTGWQIQGAGNFNGDDGPDQILWHNQNTGEVGIWEIDGNELADAAFVTRDDDPVLAPSSTGWQIQAVADFSGDGQQQILWYNSDNGYIATWQMSNKELVQGNIITRDGQPLSILPLDEWTIQGVADVNQDGQYDILWNNDNTIAVWELDGSELTNPMLIEEQPQGGFNPNLI</sequence>